<dbReference type="SUPFAM" id="SSF54631">
    <property type="entry name" value="CBS-domain pair"/>
    <property type="match status" value="1"/>
</dbReference>
<keyword evidence="9" id="KW-1003">Cell membrane</keyword>
<keyword evidence="3 9" id="KW-0813">Transport</keyword>
<comment type="subunit">
    <text evidence="9">Homodimer.</text>
</comment>
<dbReference type="STRING" id="1302689.RG47T_0046"/>
<feature type="domain" description="CBS" evidence="10">
    <location>
        <begin position="199"/>
        <end position="256"/>
    </location>
</feature>
<dbReference type="InterPro" id="IPR006667">
    <property type="entry name" value="SLC41_membr_dom"/>
</dbReference>
<dbReference type="PANTHER" id="PTHR41394:SF8">
    <property type="entry name" value="MAGNESIUM TRANSPORTER MGTE"/>
    <property type="match status" value="1"/>
</dbReference>
<keyword evidence="8" id="KW-0129">CBS domain</keyword>
<feature type="transmembrane region" description="Helical" evidence="9">
    <location>
        <begin position="430"/>
        <end position="454"/>
    </location>
</feature>
<dbReference type="PANTHER" id="PTHR41394">
    <property type="entry name" value="MAGNESIUM TRANSPORTER MGTE"/>
    <property type="match status" value="1"/>
</dbReference>
<dbReference type="InterPro" id="IPR036739">
    <property type="entry name" value="SLC41_membr_dom_sf"/>
</dbReference>
<dbReference type="Gene3D" id="1.10.357.20">
    <property type="entry name" value="SLC41 divalent cation transporters, integral membrane domain"/>
    <property type="match status" value="1"/>
</dbReference>
<dbReference type="SUPFAM" id="SSF161093">
    <property type="entry name" value="MgtE membrane domain-like"/>
    <property type="match status" value="1"/>
</dbReference>
<keyword evidence="6 9" id="KW-1133">Transmembrane helix</keyword>
<dbReference type="Proteomes" id="UP000186720">
    <property type="component" value="Unassembled WGS sequence"/>
</dbReference>
<protein>
    <recommendedName>
        <fullName evidence="9">Magnesium transporter MgtE</fullName>
    </recommendedName>
</protein>
<evidence type="ECO:0000256" key="2">
    <source>
        <dbReference type="ARBA" id="ARBA00009749"/>
    </source>
</evidence>
<feature type="transmembrane region" description="Helical" evidence="9">
    <location>
        <begin position="283"/>
        <end position="303"/>
    </location>
</feature>
<feature type="transmembrane region" description="Helical" evidence="9">
    <location>
        <begin position="357"/>
        <end position="378"/>
    </location>
</feature>
<evidence type="ECO:0000256" key="4">
    <source>
        <dbReference type="ARBA" id="ARBA00022692"/>
    </source>
</evidence>
<dbReference type="InterPro" id="IPR038076">
    <property type="entry name" value="MgtE_N_sf"/>
</dbReference>
<comment type="caution">
    <text evidence="11">The sequence shown here is derived from an EMBL/GenBank/DDBJ whole genome shotgun (WGS) entry which is preliminary data.</text>
</comment>
<dbReference type="Pfam" id="PF00571">
    <property type="entry name" value="CBS"/>
    <property type="match status" value="1"/>
</dbReference>
<keyword evidence="9" id="KW-0479">Metal-binding</keyword>
<evidence type="ECO:0000256" key="1">
    <source>
        <dbReference type="ARBA" id="ARBA00004141"/>
    </source>
</evidence>
<accession>A0A1Q5ZS72</accession>
<comment type="function">
    <text evidence="9">Acts as a magnesium transporter.</text>
</comment>
<dbReference type="NCBIfam" id="TIGR00400">
    <property type="entry name" value="mgtE"/>
    <property type="match status" value="1"/>
</dbReference>
<dbReference type="GO" id="GO:0046872">
    <property type="term" value="F:metal ion binding"/>
    <property type="evidence" value="ECO:0007669"/>
    <property type="project" value="UniProtKB-KW"/>
</dbReference>
<dbReference type="InterPro" id="IPR046342">
    <property type="entry name" value="CBS_dom_sf"/>
</dbReference>
<dbReference type="Gene3D" id="3.10.580.10">
    <property type="entry name" value="CBS-domain"/>
    <property type="match status" value="1"/>
</dbReference>
<comment type="similarity">
    <text evidence="2 9">Belongs to the SLC41A transporter family.</text>
</comment>
<evidence type="ECO:0000313" key="11">
    <source>
        <dbReference type="EMBL" id="OKS84614.1"/>
    </source>
</evidence>
<gene>
    <name evidence="11" type="ORF">RG47T_0046</name>
</gene>
<dbReference type="GO" id="GO:0015095">
    <property type="term" value="F:magnesium ion transmembrane transporter activity"/>
    <property type="evidence" value="ECO:0007669"/>
    <property type="project" value="UniProtKB-UniRule"/>
</dbReference>
<dbReference type="InterPro" id="IPR006669">
    <property type="entry name" value="MgtE_transporter"/>
</dbReference>
<comment type="subcellular location">
    <subcellularLocation>
        <location evidence="9">Cell membrane</location>
        <topology evidence="9">Multi-pass membrane protein</topology>
    </subcellularLocation>
    <subcellularLocation>
        <location evidence="1">Membrane</location>
        <topology evidence="1">Multi-pass membrane protein</topology>
    </subcellularLocation>
</comment>
<evidence type="ECO:0000256" key="7">
    <source>
        <dbReference type="ARBA" id="ARBA00023136"/>
    </source>
</evidence>
<feature type="transmembrane region" description="Helical" evidence="9">
    <location>
        <begin position="310"/>
        <end position="337"/>
    </location>
</feature>
<evidence type="ECO:0000256" key="6">
    <source>
        <dbReference type="ARBA" id="ARBA00022989"/>
    </source>
</evidence>
<dbReference type="EMBL" id="MPPL01000001">
    <property type="protein sequence ID" value="OKS84614.1"/>
    <property type="molecule type" value="Genomic_DNA"/>
</dbReference>
<evidence type="ECO:0000256" key="3">
    <source>
        <dbReference type="ARBA" id="ARBA00022448"/>
    </source>
</evidence>
<keyword evidence="4 9" id="KW-0812">Transmembrane</keyword>
<dbReference type="Pfam" id="PF03448">
    <property type="entry name" value="MgtE_N"/>
    <property type="match status" value="1"/>
</dbReference>
<reference evidence="11 12" key="1">
    <citation type="submission" date="2016-11" db="EMBL/GenBank/DDBJ databases">
        <title>Whole Genome Sequencing of Mucilaginibacter polytrichastri RG4-7(T) isolated from the moss sample.</title>
        <authorList>
            <person name="Li Y."/>
        </authorList>
    </citation>
    <scope>NUCLEOTIDE SEQUENCE [LARGE SCALE GENOMIC DNA]</scope>
    <source>
        <strain evidence="11 12">RG4-7</strain>
    </source>
</reference>
<dbReference type="SMART" id="SM00924">
    <property type="entry name" value="MgtE_N"/>
    <property type="match status" value="1"/>
</dbReference>
<dbReference type="RefSeq" id="WP_074487320.1">
    <property type="nucleotide sequence ID" value="NZ_FPAM01000008.1"/>
</dbReference>
<dbReference type="Pfam" id="PF01769">
    <property type="entry name" value="MgtE"/>
    <property type="match status" value="1"/>
</dbReference>
<evidence type="ECO:0000256" key="5">
    <source>
        <dbReference type="ARBA" id="ARBA00022842"/>
    </source>
</evidence>
<dbReference type="CDD" id="cd04606">
    <property type="entry name" value="CBS_pair_Mg_transporter"/>
    <property type="match status" value="1"/>
</dbReference>
<dbReference type="AlphaFoldDB" id="A0A1Q5ZS72"/>
<evidence type="ECO:0000259" key="10">
    <source>
        <dbReference type="PROSITE" id="PS51371"/>
    </source>
</evidence>
<dbReference type="InterPro" id="IPR000644">
    <property type="entry name" value="CBS_dom"/>
</dbReference>
<sequence length="460" mass="51262">MINLAQLKDKLLPSKLISMLSGHNKEQIHPSEVAHMLNGLPIKSAVETFLELPEHSQLVLFNFLGAYLQQNVVRTMPKEKAVFLLNRLNSTDRYTFYSALNGLQRSTFLELLDEKNRKATQDMLGYPKQSVARLVNTSFCTLNQEMTIAQAIDHLRINHEDSDAADVIYITDKDGKLIDDMPIRRLVLNESSKTIHDIMDWSFVKLEIEDSTDIAISRFKQYDRTVLPVTNAENVLLGVLTIDDLIDVAEQNTTKEIQRFGGVESLEYPYVKTSVGSLIKKRAGWLIILFVGEMFTATAMGFFEKEIAKAVVLALFVPLVISSGGNSGSQAATLIIRALSVGELTVKSWFYVLRRELLSGISLGIILGAIGFLRITAWQKLGWYDYGTHWLLMAVTIFFSLIGIVMWGTLSGSMIPIVLKKLKQDPATSSAPFVATLVDVTGLVIYFSIAAVVLHGTILK</sequence>
<name>A0A1Q5ZS72_9SPHI</name>
<dbReference type="SUPFAM" id="SSF158791">
    <property type="entry name" value="MgtE N-terminal domain-like"/>
    <property type="match status" value="1"/>
</dbReference>
<keyword evidence="7 9" id="KW-0472">Membrane</keyword>
<evidence type="ECO:0000313" key="12">
    <source>
        <dbReference type="Proteomes" id="UP000186720"/>
    </source>
</evidence>
<evidence type="ECO:0000256" key="8">
    <source>
        <dbReference type="PROSITE-ProRule" id="PRU00703"/>
    </source>
</evidence>
<feature type="transmembrane region" description="Helical" evidence="9">
    <location>
        <begin position="390"/>
        <end position="410"/>
    </location>
</feature>
<keyword evidence="12" id="KW-1185">Reference proteome</keyword>
<organism evidence="11 12">
    <name type="scientific">Mucilaginibacter polytrichastri</name>
    <dbReference type="NCBI Taxonomy" id="1302689"/>
    <lineage>
        <taxon>Bacteria</taxon>
        <taxon>Pseudomonadati</taxon>
        <taxon>Bacteroidota</taxon>
        <taxon>Sphingobacteriia</taxon>
        <taxon>Sphingobacteriales</taxon>
        <taxon>Sphingobacteriaceae</taxon>
        <taxon>Mucilaginibacter</taxon>
    </lineage>
</organism>
<dbReference type="GO" id="GO:0005886">
    <property type="term" value="C:plasma membrane"/>
    <property type="evidence" value="ECO:0007669"/>
    <property type="project" value="UniProtKB-SubCell"/>
</dbReference>
<keyword evidence="5 9" id="KW-0460">Magnesium</keyword>
<evidence type="ECO:0000256" key="9">
    <source>
        <dbReference type="RuleBase" id="RU362011"/>
    </source>
</evidence>
<dbReference type="InterPro" id="IPR006668">
    <property type="entry name" value="Mg_transptr_MgtE_intracell_dom"/>
</dbReference>
<proteinExistence type="inferred from homology"/>
<dbReference type="PROSITE" id="PS51371">
    <property type="entry name" value="CBS"/>
    <property type="match status" value="1"/>
</dbReference>
<dbReference type="Gene3D" id="1.25.60.10">
    <property type="entry name" value="MgtE N-terminal domain-like"/>
    <property type="match status" value="1"/>
</dbReference>